<dbReference type="InterPro" id="IPR003959">
    <property type="entry name" value="ATPase_AAA_core"/>
</dbReference>
<keyword evidence="12" id="KW-1185">Reference proteome</keyword>
<dbReference type="FunFam" id="3.40.50.300:FF:000109">
    <property type="entry name" value="Peroxisomal biogenesis factor 6"/>
    <property type="match status" value="1"/>
</dbReference>
<comment type="subcellular location">
    <subcellularLocation>
        <location evidence="1">Membrane</location>
    </subcellularLocation>
</comment>
<evidence type="ECO:0000313" key="12">
    <source>
        <dbReference type="Proteomes" id="UP000887574"/>
    </source>
</evidence>
<name>A0A915ENM2_9BILA</name>
<dbReference type="WBParaSite" id="jg7824">
    <property type="protein sequence ID" value="jg7824"/>
    <property type="gene ID" value="jg7824"/>
</dbReference>
<sequence>MLGSPLFQNLTMKTIKEIPKDALLIAKKMCVSLIRCPENNFGHNKVKRALFKYFSVERLIYSGDVIAVEKRINENMFFQISIPEASNSSNPYLVSNRTTECVQLPDIAWFYPSTRVNLQSEFIPQSVHQLAFHICSILHPCLAQPMTNSKAVVALIAGCEDGGHLMLNYLSDLLAVNFLQIDCFDFWQGSASGSKVDTKIDGAFEQASSYAPCLLWLRNINTLSSTSPNSVDSAASILDHLTIVMATRSCNTALVLTCETEDLDKIPKKLAKMIHFEFIVDGLKEEDRKAFFDFHSKYLKNLEMGWLLNISRGFSLPEIDQMLEEARLEANQKNRHTVTQEDIEIAISRRNKAIGDVVGVPKVPKVTWDDVGGLEEVKQLISESLQMNLKASSAGKSLRRSGIVLYGPPGCGKTLVAKAVANKFQMSFLSVKGPELLNQYIGQSEKNLRNVFEKARAASPSILFFDELDSLAPNRGVAGDSGGVMDRMVSQLLSEMDSIQWKTDIIVFVMAATNRPDLLDPCLLTPGRFDKAVLVKPADDIESKERILRPICKRLCLEPGLNVHKIACRCPPSISGAELTSLMSKATMHCIREVIYRIEKGSEQEAEDVVVCERHVDMALQEFASTIPPAIHEHNFSKKKHL</sequence>
<dbReference type="InterPro" id="IPR027417">
    <property type="entry name" value="P-loop_NTPase"/>
</dbReference>
<dbReference type="Gene3D" id="3.40.50.300">
    <property type="entry name" value="P-loop containing nucleotide triphosphate hydrolases"/>
    <property type="match status" value="2"/>
</dbReference>
<keyword evidence="5" id="KW-0378">Hydrolase</keyword>
<dbReference type="Pfam" id="PF00004">
    <property type="entry name" value="AAA"/>
    <property type="match status" value="2"/>
</dbReference>
<organism evidence="12 13">
    <name type="scientific">Ditylenchus dipsaci</name>
    <dbReference type="NCBI Taxonomy" id="166011"/>
    <lineage>
        <taxon>Eukaryota</taxon>
        <taxon>Metazoa</taxon>
        <taxon>Ecdysozoa</taxon>
        <taxon>Nematoda</taxon>
        <taxon>Chromadorea</taxon>
        <taxon>Rhabditida</taxon>
        <taxon>Tylenchina</taxon>
        <taxon>Tylenchomorpha</taxon>
        <taxon>Sphaerularioidea</taxon>
        <taxon>Anguinidae</taxon>
        <taxon>Anguininae</taxon>
        <taxon>Ditylenchus</taxon>
    </lineage>
</organism>
<reference evidence="13" key="1">
    <citation type="submission" date="2022-11" db="UniProtKB">
        <authorList>
            <consortium name="WormBaseParasite"/>
        </authorList>
    </citation>
    <scope>IDENTIFICATION</scope>
</reference>
<evidence type="ECO:0000256" key="6">
    <source>
        <dbReference type="ARBA" id="ARBA00022840"/>
    </source>
</evidence>
<evidence type="ECO:0000256" key="5">
    <source>
        <dbReference type="ARBA" id="ARBA00022801"/>
    </source>
</evidence>
<dbReference type="GO" id="GO:0005778">
    <property type="term" value="C:peroxisomal membrane"/>
    <property type="evidence" value="ECO:0007669"/>
    <property type="project" value="TreeGrafter"/>
</dbReference>
<evidence type="ECO:0000256" key="1">
    <source>
        <dbReference type="ARBA" id="ARBA00004370"/>
    </source>
</evidence>
<dbReference type="GO" id="GO:0005829">
    <property type="term" value="C:cytosol"/>
    <property type="evidence" value="ECO:0007669"/>
    <property type="project" value="TreeGrafter"/>
</dbReference>
<dbReference type="Proteomes" id="UP000887574">
    <property type="component" value="Unplaced"/>
</dbReference>
<dbReference type="GO" id="GO:0005524">
    <property type="term" value="F:ATP binding"/>
    <property type="evidence" value="ECO:0007669"/>
    <property type="project" value="UniProtKB-KW"/>
</dbReference>
<proteinExistence type="inferred from homology"/>
<evidence type="ECO:0000256" key="9">
    <source>
        <dbReference type="ARBA" id="ARBA00034920"/>
    </source>
</evidence>
<keyword evidence="7" id="KW-0472">Membrane</keyword>
<evidence type="ECO:0000259" key="11">
    <source>
        <dbReference type="SMART" id="SM00382"/>
    </source>
</evidence>
<keyword evidence="3" id="KW-0962">Peroxisome biogenesis</keyword>
<comment type="similarity">
    <text evidence="2">Belongs to the AAA ATPase family.</text>
</comment>
<keyword evidence="6" id="KW-0067">ATP-binding</keyword>
<evidence type="ECO:0000256" key="2">
    <source>
        <dbReference type="ARBA" id="ARBA00006914"/>
    </source>
</evidence>
<dbReference type="InterPro" id="IPR003593">
    <property type="entry name" value="AAA+_ATPase"/>
</dbReference>
<accession>A0A915ENM2</accession>
<evidence type="ECO:0000256" key="8">
    <source>
        <dbReference type="ARBA" id="ARBA00034811"/>
    </source>
</evidence>
<dbReference type="SUPFAM" id="SSF52540">
    <property type="entry name" value="P-loop containing nucleoside triphosphate hydrolases"/>
    <property type="match status" value="2"/>
</dbReference>
<dbReference type="GO" id="GO:0016558">
    <property type="term" value="P:protein import into peroxisome matrix"/>
    <property type="evidence" value="ECO:0007669"/>
    <property type="project" value="TreeGrafter"/>
</dbReference>
<evidence type="ECO:0000256" key="7">
    <source>
        <dbReference type="ARBA" id="ARBA00023136"/>
    </source>
</evidence>
<dbReference type="SMART" id="SM00382">
    <property type="entry name" value="AAA"/>
    <property type="match status" value="1"/>
</dbReference>
<comment type="catalytic activity">
    <reaction evidence="10">
        <text>ATP + H2O = ADP + phosphate + H(+)</text>
        <dbReference type="Rhea" id="RHEA:13065"/>
        <dbReference type="ChEBI" id="CHEBI:15377"/>
        <dbReference type="ChEBI" id="CHEBI:15378"/>
        <dbReference type="ChEBI" id="CHEBI:30616"/>
        <dbReference type="ChEBI" id="CHEBI:43474"/>
        <dbReference type="ChEBI" id="CHEBI:456216"/>
    </reaction>
    <physiologicalReaction direction="left-to-right" evidence="10">
        <dbReference type="Rhea" id="RHEA:13066"/>
    </physiologicalReaction>
</comment>
<protein>
    <recommendedName>
        <fullName evidence="8">Peroxisomal ATPase PEX6</fullName>
    </recommendedName>
    <alternativeName>
        <fullName evidence="9">Peroxin-6</fullName>
    </alternativeName>
</protein>
<evidence type="ECO:0000256" key="10">
    <source>
        <dbReference type="ARBA" id="ARBA00048778"/>
    </source>
</evidence>
<feature type="domain" description="AAA+ ATPase" evidence="11">
    <location>
        <begin position="399"/>
        <end position="539"/>
    </location>
</feature>
<dbReference type="AlphaFoldDB" id="A0A915ENM2"/>
<dbReference type="InterPro" id="IPR050168">
    <property type="entry name" value="AAA_ATPase_domain"/>
</dbReference>
<dbReference type="GO" id="GO:0016887">
    <property type="term" value="F:ATP hydrolysis activity"/>
    <property type="evidence" value="ECO:0007669"/>
    <property type="project" value="InterPro"/>
</dbReference>
<evidence type="ECO:0000313" key="13">
    <source>
        <dbReference type="WBParaSite" id="jg7824"/>
    </source>
</evidence>
<keyword evidence="4" id="KW-0547">Nucleotide-binding</keyword>
<evidence type="ECO:0000256" key="3">
    <source>
        <dbReference type="ARBA" id="ARBA00022593"/>
    </source>
</evidence>
<evidence type="ECO:0000256" key="4">
    <source>
        <dbReference type="ARBA" id="ARBA00022741"/>
    </source>
</evidence>
<dbReference type="PANTHER" id="PTHR23077">
    <property type="entry name" value="AAA-FAMILY ATPASE"/>
    <property type="match status" value="1"/>
</dbReference>
<dbReference type="PANTHER" id="PTHR23077:SF9">
    <property type="entry name" value="PEROXISOMAL ATPASE PEX6"/>
    <property type="match status" value="1"/>
</dbReference>
<dbReference type="Gene3D" id="1.10.8.60">
    <property type="match status" value="2"/>
</dbReference>